<evidence type="ECO:0000256" key="1">
    <source>
        <dbReference type="SAM" id="MobiDB-lite"/>
    </source>
</evidence>
<accession>A0A8K0DTY3</accession>
<gene>
    <name evidence="2" type="ORF">FNV43_RR19387</name>
</gene>
<sequence length="198" mass="22462">MRAPRPFFVITCSSSPAILLNFGKASEPSVIIDDPNEHRPGFFIQHSVSIKIDIPSVFKPEDMSYLKESLAKRAAQDYGFLYEGWYKADSAFKKKIVVVNSIMVANKLVEEEVQHLKQIATDATSRAKHLEKGWSEANLKLVEQDRELEYLSPNFSKVRETSWPTPELIKDEGSDNESNEISSREDKPAKNEKNSEAE</sequence>
<feature type="compositionally biased region" description="Basic and acidic residues" evidence="1">
    <location>
        <begin position="182"/>
        <end position="198"/>
    </location>
</feature>
<proteinExistence type="predicted"/>
<evidence type="ECO:0000313" key="2">
    <source>
        <dbReference type="EMBL" id="KAF3436641.1"/>
    </source>
</evidence>
<feature type="region of interest" description="Disordered" evidence="1">
    <location>
        <begin position="159"/>
        <end position="198"/>
    </location>
</feature>
<dbReference type="Proteomes" id="UP000796880">
    <property type="component" value="Unassembled WGS sequence"/>
</dbReference>
<evidence type="ECO:0000313" key="3">
    <source>
        <dbReference type="Proteomes" id="UP000796880"/>
    </source>
</evidence>
<keyword evidence="3" id="KW-1185">Reference proteome</keyword>
<dbReference type="EMBL" id="VOIH02000009">
    <property type="protein sequence ID" value="KAF3436641.1"/>
    <property type="molecule type" value="Genomic_DNA"/>
</dbReference>
<dbReference type="AlphaFoldDB" id="A0A8K0DTY3"/>
<protein>
    <submittedName>
        <fullName evidence="2">Uncharacterized protein</fullName>
    </submittedName>
</protein>
<name>A0A8K0DTY3_9ROSA</name>
<reference evidence="2" key="1">
    <citation type="submission" date="2020-03" db="EMBL/GenBank/DDBJ databases">
        <title>A high-quality chromosome-level genome assembly of a woody plant with both climbing and erect habits, Rhamnella rubrinervis.</title>
        <authorList>
            <person name="Lu Z."/>
            <person name="Yang Y."/>
            <person name="Zhu X."/>
            <person name="Sun Y."/>
        </authorList>
    </citation>
    <scope>NUCLEOTIDE SEQUENCE</scope>
    <source>
        <strain evidence="2">BYM</strain>
        <tissue evidence="2">Leaf</tissue>
    </source>
</reference>
<comment type="caution">
    <text evidence="2">The sequence shown here is derived from an EMBL/GenBank/DDBJ whole genome shotgun (WGS) entry which is preliminary data.</text>
</comment>
<organism evidence="2 3">
    <name type="scientific">Rhamnella rubrinervis</name>
    <dbReference type="NCBI Taxonomy" id="2594499"/>
    <lineage>
        <taxon>Eukaryota</taxon>
        <taxon>Viridiplantae</taxon>
        <taxon>Streptophyta</taxon>
        <taxon>Embryophyta</taxon>
        <taxon>Tracheophyta</taxon>
        <taxon>Spermatophyta</taxon>
        <taxon>Magnoliopsida</taxon>
        <taxon>eudicotyledons</taxon>
        <taxon>Gunneridae</taxon>
        <taxon>Pentapetalae</taxon>
        <taxon>rosids</taxon>
        <taxon>fabids</taxon>
        <taxon>Rosales</taxon>
        <taxon>Rhamnaceae</taxon>
        <taxon>rhamnoid group</taxon>
        <taxon>Rhamneae</taxon>
        <taxon>Rhamnella</taxon>
    </lineage>
</organism>